<reference key="1">
    <citation type="submission" date="2010-11" db="EMBL/GenBank/DDBJ databases">
        <title>The complete sequence of chromosome of Isophaera pallida ATCC 43644.</title>
        <authorList>
            <consortium name="US DOE Joint Genome Institute (JGI-PGF)"/>
            <person name="Lucas S."/>
            <person name="Copeland A."/>
            <person name="Lapidus A."/>
            <person name="Bruce D."/>
            <person name="Goodwin L."/>
            <person name="Pitluck S."/>
            <person name="Kyrpides N."/>
            <person name="Mavromatis K."/>
            <person name="Pagani I."/>
            <person name="Ivanova N."/>
            <person name="Saunders E."/>
            <person name="Brettin T."/>
            <person name="Detter J.C."/>
            <person name="Han C."/>
            <person name="Tapia R."/>
            <person name="Land M."/>
            <person name="Hauser L."/>
            <person name="Markowitz V."/>
            <person name="Cheng J.-F."/>
            <person name="Hugenholtz P."/>
            <person name="Woyke T."/>
            <person name="Wu D."/>
            <person name="Eisen J.A."/>
        </authorList>
    </citation>
    <scope>NUCLEOTIDE SEQUENCE</scope>
    <source>
        <strain>ATCC 43644</strain>
    </source>
</reference>
<dbReference type="RefSeq" id="WP_013563882.1">
    <property type="nucleotide sequence ID" value="NC_014962.1"/>
</dbReference>
<dbReference type="AlphaFoldDB" id="E8R3M6"/>
<keyword evidence="1" id="KW-1133">Transmembrane helix</keyword>
<feature type="transmembrane region" description="Helical" evidence="1">
    <location>
        <begin position="145"/>
        <end position="164"/>
    </location>
</feature>
<accession>E8R3M6</accession>
<dbReference type="STRING" id="575540.Isop_1004"/>
<dbReference type="OrthoDB" id="5624959at2"/>
<evidence type="ECO:0000256" key="1">
    <source>
        <dbReference type="SAM" id="Phobius"/>
    </source>
</evidence>
<keyword evidence="1" id="KW-0812">Transmembrane</keyword>
<dbReference type="HOGENOM" id="CLU_081780_0_0_0"/>
<sequence length="201" mass="21820">MRISEALTRIDEIHTYLTRAEVYRGFRSWPVAFSGLAGLAASLAFAVLGQPVGSSLVWAWWMVALGCAGISGSEIAYHYCWTDDRFARAKTRRVLGQFAPCLVAGAVASFGIAHGVPRSIGLLPGLWCLFFGLGLFAARPHLPRSIGWVALYYLAVGGWLTLAAESGESFSPWRVGVPFGAGQLASALVLYWNLERRPDDV</sequence>
<organism evidence="2 3">
    <name type="scientific">Isosphaera pallida (strain ATCC 43644 / DSM 9630 / IS1B)</name>
    <dbReference type="NCBI Taxonomy" id="575540"/>
    <lineage>
        <taxon>Bacteria</taxon>
        <taxon>Pseudomonadati</taxon>
        <taxon>Planctomycetota</taxon>
        <taxon>Planctomycetia</taxon>
        <taxon>Isosphaerales</taxon>
        <taxon>Isosphaeraceae</taxon>
        <taxon>Isosphaera</taxon>
    </lineage>
</organism>
<evidence type="ECO:0000313" key="2">
    <source>
        <dbReference type="EMBL" id="ADV61593.1"/>
    </source>
</evidence>
<feature type="transmembrane region" description="Helical" evidence="1">
    <location>
        <begin position="119"/>
        <end position="138"/>
    </location>
</feature>
<keyword evidence="1" id="KW-0472">Membrane</keyword>
<keyword evidence="3" id="KW-1185">Reference proteome</keyword>
<feature type="transmembrane region" description="Helical" evidence="1">
    <location>
        <begin position="94"/>
        <end position="113"/>
    </location>
</feature>
<name>E8R3M6_ISOPI</name>
<feature type="transmembrane region" description="Helical" evidence="1">
    <location>
        <begin position="58"/>
        <end position="82"/>
    </location>
</feature>
<dbReference type="eggNOG" id="ENOG50323T9">
    <property type="taxonomic scope" value="Bacteria"/>
</dbReference>
<dbReference type="KEGG" id="ipa:Isop_1004"/>
<dbReference type="EMBL" id="CP002353">
    <property type="protein sequence ID" value="ADV61593.1"/>
    <property type="molecule type" value="Genomic_DNA"/>
</dbReference>
<dbReference type="Proteomes" id="UP000008631">
    <property type="component" value="Chromosome"/>
</dbReference>
<reference evidence="2 3" key="2">
    <citation type="journal article" date="2011" name="Stand. Genomic Sci.">
        <title>Complete genome sequence of Isosphaera pallida type strain (IS1B).</title>
        <authorList>
            <consortium name="US DOE Joint Genome Institute (JGI-PGF)"/>
            <person name="Goker M."/>
            <person name="Cleland D."/>
            <person name="Saunders E."/>
            <person name="Lapidus A."/>
            <person name="Nolan M."/>
            <person name="Lucas S."/>
            <person name="Hammon N."/>
            <person name="Deshpande S."/>
            <person name="Cheng J.F."/>
            <person name="Tapia R."/>
            <person name="Han C."/>
            <person name="Goodwin L."/>
            <person name="Pitluck S."/>
            <person name="Liolios K."/>
            <person name="Pagani I."/>
            <person name="Ivanova N."/>
            <person name="Mavromatis K."/>
            <person name="Pati A."/>
            <person name="Chen A."/>
            <person name="Palaniappan K."/>
            <person name="Land M."/>
            <person name="Hauser L."/>
            <person name="Chang Y.J."/>
            <person name="Jeffries C.D."/>
            <person name="Detter J.C."/>
            <person name="Beck B."/>
            <person name="Woyke T."/>
            <person name="Bristow J."/>
            <person name="Eisen J.A."/>
            <person name="Markowitz V."/>
            <person name="Hugenholtz P."/>
            <person name="Kyrpides N.C."/>
            <person name="Klenk H.P."/>
        </authorList>
    </citation>
    <scope>NUCLEOTIDE SEQUENCE [LARGE SCALE GENOMIC DNA]</scope>
    <source>
        <strain evidence="3">ATCC 43644 / DSM 9630 / IS1B</strain>
    </source>
</reference>
<gene>
    <name evidence="2" type="ordered locus">Isop_1004</name>
</gene>
<dbReference type="InParanoid" id="E8R3M6"/>
<protein>
    <submittedName>
        <fullName evidence="2">Uncharacterized protein</fullName>
    </submittedName>
</protein>
<proteinExistence type="predicted"/>
<evidence type="ECO:0000313" key="3">
    <source>
        <dbReference type="Proteomes" id="UP000008631"/>
    </source>
</evidence>
<feature type="transmembrane region" description="Helical" evidence="1">
    <location>
        <begin position="29"/>
        <end position="52"/>
    </location>
</feature>
<feature type="transmembrane region" description="Helical" evidence="1">
    <location>
        <begin position="176"/>
        <end position="194"/>
    </location>
</feature>